<gene>
    <name evidence="1" type="ORF">O6H91_09G087300</name>
</gene>
<comment type="caution">
    <text evidence="1">The sequence shown here is derived from an EMBL/GenBank/DDBJ whole genome shotgun (WGS) entry which is preliminary data.</text>
</comment>
<keyword evidence="2" id="KW-1185">Reference proteome</keyword>
<evidence type="ECO:0000313" key="2">
    <source>
        <dbReference type="Proteomes" id="UP001162992"/>
    </source>
</evidence>
<accession>A0ACC2CSN3</accession>
<proteinExistence type="predicted"/>
<organism evidence="1 2">
    <name type="scientific">Diphasiastrum complanatum</name>
    <name type="common">Issler's clubmoss</name>
    <name type="synonym">Lycopodium complanatum</name>
    <dbReference type="NCBI Taxonomy" id="34168"/>
    <lineage>
        <taxon>Eukaryota</taxon>
        <taxon>Viridiplantae</taxon>
        <taxon>Streptophyta</taxon>
        <taxon>Embryophyta</taxon>
        <taxon>Tracheophyta</taxon>
        <taxon>Lycopodiopsida</taxon>
        <taxon>Lycopodiales</taxon>
        <taxon>Lycopodiaceae</taxon>
        <taxon>Lycopodioideae</taxon>
        <taxon>Diphasiastrum</taxon>
    </lineage>
</organism>
<name>A0ACC2CSN3_DIPCM</name>
<sequence>MALMKWKLQHKALGVLCLLLIAASQVSRILPAHDRLLFSLSRQSELHSSFIKTDNARIANHGAPFIREINVDSKPKRSTFWKNSSPKSMNNANAAVSAVETASSSMLISQQGYVGPFSSLSNEEVALFPKIMKDWQKLMLNYAEKLTEMGLEELYNASCYLWLTDCYKLAEHSGILKHVKELLGERVVAYGMRFWEAQAESERKMEMHYEGYGCNTVHVLAGSGVKLIKGSYFMDARMALDVWRLLPQLEGVFSNRQPRDRSRLTNAAIVSRVTSHVRRDDVKLVYLDAGPNDILVLSGKGVYAAINTANQSRVSMLVQFASADCKLRDPQLVQPSKATPISNRLPPALLVSGFTSGIDVMNDIRLSMATQEVMVFVEGQGIKDNFNVNSSGSYLEGNVTVFRGVGVDGIYKSTHGFSEKTYGIGFSPLLHRIKVDCLTSIGTVRSSKKFVSHAYDEVVVVLDGLLMHHRTAKELTGVQEVKELAVGHVAYLSNRLWHALVEALPGTSFILVSWAVEEPPHLPLAFAGSSLRRSISQGIYLFEEPLAGLGALEGKTVVLQGGQAYDPANDMGSSDVLVVVVKGLFLQVLPLSMYLEKSDVLLIPMGVPCVLWNTSKWPVVVVVLHFYQESAVSDAINSYLQEASYRTSGRIMR</sequence>
<dbReference type="EMBL" id="CM055100">
    <property type="protein sequence ID" value="KAJ7544637.1"/>
    <property type="molecule type" value="Genomic_DNA"/>
</dbReference>
<dbReference type="Proteomes" id="UP001162992">
    <property type="component" value="Chromosome 9"/>
</dbReference>
<reference evidence="2" key="1">
    <citation type="journal article" date="2024" name="Proc. Natl. Acad. Sci. U.S.A.">
        <title>Extraordinary preservation of gene collinearity over three hundred million years revealed in homosporous lycophytes.</title>
        <authorList>
            <person name="Li C."/>
            <person name="Wickell D."/>
            <person name="Kuo L.Y."/>
            <person name="Chen X."/>
            <person name="Nie B."/>
            <person name="Liao X."/>
            <person name="Peng D."/>
            <person name="Ji J."/>
            <person name="Jenkins J."/>
            <person name="Williams M."/>
            <person name="Shu S."/>
            <person name="Plott C."/>
            <person name="Barry K."/>
            <person name="Rajasekar S."/>
            <person name="Grimwood J."/>
            <person name="Han X."/>
            <person name="Sun S."/>
            <person name="Hou Z."/>
            <person name="He W."/>
            <person name="Dai G."/>
            <person name="Sun C."/>
            <person name="Schmutz J."/>
            <person name="Leebens-Mack J.H."/>
            <person name="Li F.W."/>
            <person name="Wang L."/>
        </authorList>
    </citation>
    <scope>NUCLEOTIDE SEQUENCE [LARGE SCALE GENOMIC DNA]</scope>
    <source>
        <strain evidence="2">cv. PW_Plant_1</strain>
    </source>
</reference>
<protein>
    <submittedName>
        <fullName evidence="1">Uncharacterized protein</fullName>
    </submittedName>
</protein>
<evidence type="ECO:0000313" key="1">
    <source>
        <dbReference type="EMBL" id="KAJ7544637.1"/>
    </source>
</evidence>